<reference evidence="1" key="1">
    <citation type="submission" date="2024-03" db="EMBL/GenBank/DDBJ databases">
        <title>Novel Streptomyces species of biotechnological and ecological value are a feature of Machair soil.</title>
        <authorList>
            <person name="Prole J.R."/>
            <person name="Goodfellow M."/>
            <person name="Allenby N."/>
            <person name="Ward A.C."/>
        </authorList>
    </citation>
    <scope>NUCLEOTIDE SEQUENCE</scope>
    <source>
        <strain evidence="1">MS2.AVA.5</strain>
    </source>
</reference>
<accession>A0ACC6Q6J0</accession>
<keyword evidence="2" id="KW-1185">Reference proteome</keyword>
<proteinExistence type="predicted"/>
<evidence type="ECO:0000313" key="1">
    <source>
        <dbReference type="EMBL" id="MEJ8639274.1"/>
    </source>
</evidence>
<name>A0ACC6Q6J0_9ACTN</name>
<sequence>MKQSDTGPAPVLALTDVSKSFGAVRALQDVSLSLLPGEVHALAGENGAGKSTLIKILAGVHRPDAGTLLLDGGPVVFHGPGDARDAGIAVIYQEPTLFPDLSVAENIFMGRQPLGALRRIDRGSVHEATSALMTRLGVGLDPQRPARGLSIADQQIVEIAKALSFDARVLIMDEPTAALTTSETARLFSVVETLRGEGTAVLFISHRLEEIFQICRRVTTLRDGRLIATEPLEGLTEEALVRRMVGRDLDELYPKQRTTVGESALSVRRLTREGVFRDVSFDVHRGEIVALAGLVGAGRSEVVQAVFGVDRPDAGEVTVAGRKLPAGSPTAAMDAGIALVPEDRRQRGLVMEMSIERNIALTGLDRLGRGGLVRRALEQARAADWAVRLQLKYNKLSDPVGVLSGGNQQKVVLAKWLATRPAVLIVDEPTRGIDVGTKAEVHRLLSSLAADGLAVLMVSSDLPEVLGMADRILVMREGRLVGELDRSEATEESVMAAATGAGAGRPPVPAPSAGDNEKSSA</sequence>
<keyword evidence="1" id="KW-0067">ATP-binding</keyword>
<organism evidence="1 2">
    <name type="scientific">Streptomyces achmelvichensis</name>
    <dbReference type="NCBI Taxonomy" id="3134111"/>
    <lineage>
        <taxon>Bacteria</taxon>
        <taxon>Bacillati</taxon>
        <taxon>Actinomycetota</taxon>
        <taxon>Actinomycetes</taxon>
        <taxon>Kitasatosporales</taxon>
        <taxon>Streptomycetaceae</taxon>
        <taxon>Streptomyces</taxon>
    </lineage>
</organism>
<dbReference type="Proteomes" id="UP001377168">
    <property type="component" value="Unassembled WGS sequence"/>
</dbReference>
<keyword evidence="1" id="KW-0547">Nucleotide-binding</keyword>
<gene>
    <name evidence="1" type="ORF">WKI67_38625</name>
</gene>
<comment type="caution">
    <text evidence="1">The sequence shown here is derived from an EMBL/GenBank/DDBJ whole genome shotgun (WGS) entry which is preliminary data.</text>
</comment>
<evidence type="ECO:0000313" key="2">
    <source>
        <dbReference type="Proteomes" id="UP001377168"/>
    </source>
</evidence>
<dbReference type="EMBL" id="JBBKAJ010000022">
    <property type="protein sequence ID" value="MEJ8639274.1"/>
    <property type="molecule type" value="Genomic_DNA"/>
</dbReference>
<protein>
    <submittedName>
        <fullName evidence="1">Sugar ABC transporter ATP-binding protein</fullName>
    </submittedName>
</protein>